<dbReference type="InterPro" id="IPR018643">
    <property type="entry name" value="DUF2069_membrane"/>
</dbReference>
<dbReference type="Pfam" id="PF09842">
    <property type="entry name" value="DUF2069"/>
    <property type="match status" value="1"/>
</dbReference>
<keyword evidence="1" id="KW-1133">Transmembrane helix</keyword>
<dbReference type="RefSeq" id="WP_377816052.1">
    <property type="nucleotide sequence ID" value="NZ_JBHRSJ010000034.1"/>
</dbReference>
<evidence type="ECO:0000313" key="3">
    <source>
        <dbReference type="Proteomes" id="UP001595457"/>
    </source>
</evidence>
<evidence type="ECO:0000313" key="2">
    <source>
        <dbReference type="EMBL" id="MFC2974086.1"/>
    </source>
</evidence>
<feature type="transmembrane region" description="Helical" evidence="1">
    <location>
        <begin position="55"/>
        <end position="75"/>
    </location>
</feature>
<keyword evidence="1" id="KW-0812">Transmembrane</keyword>
<organism evidence="2 3">
    <name type="scientific">Azotobacter bryophylli</name>
    <dbReference type="NCBI Taxonomy" id="1986537"/>
    <lineage>
        <taxon>Bacteria</taxon>
        <taxon>Pseudomonadati</taxon>
        <taxon>Pseudomonadota</taxon>
        <taxon>Gammaproteobacteria</taxon>
        <taxon>Pseudomonadales</taxon>
        <taxon>Pseudomonadaceae</taxon>
        <taxon>Azotobacter</taxon>
    </lineage>
</organism>
<protein>
    <submittedName>
        <fullName evidence="2">DUF2069 domain-containing protein</fullName>
    </submittedName>
</protein>
<feature type="transmembrane region" description="Helical" evidence="1">
    <location>
        <begin position="82"/>
        <end position="99"/>
    </location>
</feature>
<feature type="transmembrane region" description="Helical" evidence="1">
    <location>
        <begin position="105"/>
        <end position="124"/>
    </location>
</feature>
<dbReference type="EMBL" id="JBHRSJ010000034">
    <property type="protein sequence ID" value="MFC2974086.1"/>
    <property type="molecule type" value="Genomic_DNA"/>
</dbReference>
<dbReference type="Proteomes" id="UP001595457">
    <property type="component" value="Unassembled WGS sequence"/>
</dbReference>
<feature type="transmembrane region" description="Helical" evidence="1">
    <location>
        <begin position="21"/>
        <end position="43"/>
    </location>
</feature>
<accession>A0ABV7AXU7</accession>
<keyword evidence="1" id="KW-0472">Membrane</keyword>
<keyword evidence="3" id="KW-1185">Reference proteome</keyword>
<proteinExistence type="predicted"/>
<sequence length="139" mass="15658">MARKKKPLPPLEWLAPRLKASRTITLASFVALVLFILVWDLLFADAHGAASWVPWLVLCFKLLPLLIVAPGLVLGSARGHAWACYVVNFYFILGVLAAFEPNRALLGWAEIVLSLTLFCAAMLYTRWRFQYDRRLAGEV</sequence>
<reference evidence="3" key="1">
    <citation type="journal article" date="2019" name="Int. J. Syst. Evol. Microbiol.">
        <title>The Global Catalogue of Microorganisms (GCM) 10K type strain sequencing project: providing services to taxonomists for standard genome sequencing and annotation.</title>
        <authorList>
            <consortium name="The Broad Institute Genomics Platform"/>
            <consortium name="The Broad Institute Genome Sequencing Center for Infectious Disease"/>
            <person name="Wu L."/>
            <person name="Ma J."/>
        </authorList>
    </citation>
    <scope>NUCLEOTIDE SEQUENCE [LARGE SCALE GENOMIC DNA]</scope>
    <source>
        <strain evidence="3">KCTC 62195</strain>
    </source>
</reference>
<evidence type="ECO:0000256" key="1">
    <source>
        <dbReference type="SAM" id="Phobius"/>
    </source>
</evidence>
<gene>
    <name evidence="2" type="ORF">ACFOJE_17950</name>
</gene>
<name>A0ABV7AXU7_9GAMM</name>
<comment type="caution">
    <text evidence="2">The sequence shown here is derived from an EMBL/GenBank/DDBJ whole genome shotgun (WGS) entry which is preliminary data.</text>
</comment>